<dbReference type="Pfam" id="PF00535">
    <property type="entry name" value="Glycos_transf_2"/>
    <property type="match status" value="1"/>
</dbReference>
<feature type="domain" description="Glycosyltransferase 2-like" evidence="2">
    <location>
        <begin position="12"/>
        <end position="172"/>
    </location>
</feature>
<dbReference type="SUPFAM" id="SSF53448">
    <property type="entry name" value="Nucleotide-diphospho-sugar transferases"/>
    <property type="match status" value="1"/>
</dbReference>
<keyword evidence="3" id="KW-0808">Transferase</keyword>
<evidence type="ECO:0000256" key="1">
    <source>
        <dbReference type="PROSITE-ProRule" id="PRU00339"/>
    </source>
</evidence>
<protein>
    <submittedName>
        <fullName evidence="3">Glycosyl transferase family 2</fullName>
    </submittedName>
</protein>
<dbReference type="InterPro" id="IPR050834">
    <property type="entry name" value="Glycosyltransf_2"/>
</dbReference>
<keyword evidence="1" id="KW-0802">TPR repeat</keyword>
<sequence length="330" mass="37135">MSGITEAVPHISVVIPTYERPEFLRGAIETALGQTHNDLDIVVVDDGSSEQYAEEIVAEFPEIVRCVRHKENKGLSAARNTGVSESSSEYIAFLDDDDRWHREKIARQVDALERNDTAGIATCLVGAITPNNELIHCEQSAPSGDCSETILVGNQIGTPSRVLVRRDAFKDVGGFDESLPTKQDWDFYIRLCQQWTVAAVPEHLCFRMVHQSMSSSPESAKRDNAAILDKHAALLRKQDRWEKAQAEVAERVGRAYLRNGKQPSAREQFERSLRFDPTIQRAVLYLLTVTPPAVVKKLRKIKRQRSIRKSGCDDMLTTDEVKFTDEKDII</sequence>
<gene>
    <name evidence="3" type="ORF">AArcSl_2956</name>
</gene>
<feature type="repeat" description="TPR" evidence="1">
    <location>
        <begin position="246"/>
        <end position="279"/>
    </location>
</feature>
<dbReference type="AlphaFoldDB" id="A0A343TN95"/>
<evidence type="ECO:0000313" key="4">
    <source>
        <dbReference type="Proteomes" id="UP000263012"/>
    </source>
</evidence>
<accession>A0A343TN95</accession>
<dbReference type="Proteomes" id="UP000263012">
    <property type="component" value="Chromosome"/>
</dbReference>
<dbReference type="KEGG" id="hdf:AArcSl_2956"/>
<proteinExistence type="predicted"/>
<dbReference type="GO" id="GO:0016740">
    <property type="term" value="F:transferase activity"/>
    <property type="evidence" value="ECO:0007669"/>
    <property type="project" value="UniProtKB-KW"/>
</dbReference>
<keyword evidence="4" id="KW-1185">Reference proteome</keyword>
<dbReference type="PANTHER" id="PTHR43685:SF2">
    <property type="entry name" value="GLYCOSYLTRANSFERASE 2-LIKE DOMAIN-CONTAINING PROTEIN"/>
    <property type="match status" value="1"/>
</dbReference>
<dbReference type="InterPro" id="IPR029044">
    <property type="entry name" value="Nucleotide-diphossugar_trans"/>
</dbReference>
<name>A0A343TN95_9EURY</name>
<organism evidence="3 4">
    <name type="scientific">Halalkaliarchaeum desulfuricum</name>
    <dbReference type="NCBI Taxonomy" id="2055893"/>
    <lineage>
        <taxon>Archaea</taxon>
        <taxon>Methanobacteriati</taxon>
        <taxon>Methanobacteriota</taxon>
        <taxon>Stenosarchaea group</taxon>
        <taxon>Halobacteria</taxon>
        <taxon>Halobacteriales</taxon>
        <taxon>Haloferacaceae</taxon>
        <taxon>Halalkaliarchaeum</taxon>
    </lineage>
</organism>
<dbReference type="EMBL" id="CP025066">
    <property type="protein sequence ID" value="AUX10567.1"/>
    <property type="molecule type" value="Genomic_DNA"/>
</dbReference>
<evidence type="ECO:0000259" key="2">
    <source>
        <dbReference type="Pfam" id="PF00535"/>
    </source>
</evidence>
<dbReference type="InterPro" id="IPR001173">
    <property type="entry name" value="Glyco_trans_2-like"/>
</dbReference>
<dbReference type="PROSITE" id="PS50005">
    <property type="entry name" value="TPR"/>
    <property type="match status" value="1"/>
</dbReference>
<dbReference type="InterPro" id="IPR019734">
    <property type="entry name" value="TPR_rpt"/>
</dbReference>
<reference evidence="4" key="1">
    <citation type="submission" date="2017-11" db="EMBL/GenBank/DDBJ databases">
        <title>Phenotypic and genomic properties of facultatively anaerobic sulfur-reducing natronoarchaea from hypersaline soda lakes.</title>
        <authorList>
            <person name="Sorokin D.Y."/>
            <person name="Kublanov I.V."/>
            <person name="Roman P."/>
            <person name="Sinninghe Damste J.S."/>
            <person name="Golyshin P.N."/>
            <person name="Rojo D."/>
            <person name="Ciordia S."/>
            <person name="Mena M.D.C."/>
            <person name="Ferrer M."/>
            <person name="Messina E."/>
            <person name="Smedile F."/>
            <person name="La Spada G."/>
            <person name="La Cono V."/>
            <person name="Yakimov M.M."/>
        </authorList>
    </citation>
    <scope>NUCLEOTIDE SEQUENCE [LARGE SCALE GENOMIC DNA]</scope>
    <source>
        <strain evidence="4">AArc-Sl</strain>
    </source>
</reference>
<dbReference type="SUPFAM" id="SSF48452">
    <property type="entry name" value="TPR-like"/>
    <property type="match status" value="1"/>
</dbReference>
<dbReference type="CDD" id="cd00761">
    <property type="entry name" value="Glyco_tranf_GTA_type"/>
    <property type="match status" value="1"/>
</dbReference>
<dbReference type="InterPro" id="IPR011990">
    <property type="entry name" value="TPR-like_helical_dom_sf"/>
</dbReference>
<evidence type="ECO:0000313" key="3">
    <source>
        <dbReference type="EMBL" id="AUX10567.1"/>
    </source>
</evidence>
<dbReference type="Gene3D" id="3.90.550.10">
    <property type="entry name" value="Spore Coat Polysaccharide Biosynthesis Protein SpsA, Chain A"/>
    <property type="match status" value="1"/>
</dbReference>
<dbReference type="PANTHER" id="PTHR43685">
    <property type="entry name" value="GLYCOSYLTRANSFERASE"/>
    <property type="match status" value="1"/>
</dbReference>